<dbReference type="Proteomes" id="UP000054477">
    <property type="component" value="Unassembled WGS sequence"/>
</dbReference>
<reference evidence="2" key="2">
    <citation type="submission" date="2015-01" db="EMBL/GenBank/DDBJ databases">
        <title>Evolutionary Origins and Diversification of the Mycorrhizal Mutualists.</title>
        <authorList>
            <consortium name="DOE Joint Genome Institute"/>
            <consortium name="Mycorrhizal Genomics Consortium"/>
            <person name="Kohler A."/>
            <person name="Kuo A."/>
            <person name="Nagy L.G."/>
            <person name="Floudas D."/>
            <person name="Copeland A."/>
            <person name="Barry K.W."/>
            <person name="Cichocki N."/>
            <person name="Veneault-Fourrey C."/>
            <person name="LaButti K."/>
            <person name="Lindquist E.A."/>
            <person name="Lipzen A."/>
            <person name="Lundell T."/>
            <person name="Morin E."/>
            <person name="Murat C."/>
            <person name="Riley R."/>
            <person name="Ohm R."/>
            <person name="Sun H."/>
            <person name="Tunlid A."/>
            <person name="Henrissat B."/>
            <person name="Grigoriev I.V."/>
            <person name="Hibbett D.S."/>
            <person name="Martin F."/>
        </authorList>
    </citation>
    <scope>NUCLEOTIDE SEQUENCE [LARGE SCALE GENOMIC DNA]</scope>
    <source>
        <strain evidence="2">LaAM-08-1</strain>
    </source>
</reference>
<dbReference type="SUPFAM" id="SSF52540">
    <property type="entry name" value="P-loop containing nucleoside triphosphate hydrolases"/>
    <property type="match status" value="1"/>
</dbReference>
<proteinExistence type="predicted"/>
<evidence type="ECO:0000313" key="2">
    <source>
        <dbReference type="Proteomes" id="UP000054477"/>
    </source>
</evidence>
<dbReference type="AlphaFoldDB" id="A0A0C9X5M6"/>
<evidence type="ECO:0000313" key="1">
    <source>
        <dbReference type="EMBL" id="KIJ92936.1"/>
    </source>
</evidence>
<gene>
    <name evidence="1" type="ORF">K443DRAFT_112816</name>
</gene>
<reference evidence="1 2" key="1">
    <citation type="submission" date="2014-04" db="EMBL/GenBank/DDBJ databases">
        <authorList>
            <consortium name="DOE Joint Genome Institute"/>
            <person name="Kuo A."/>
            <person name="Kohler A."/>
            <person name="Nagy L.G."/>
            <person name="Floudas D."/>
            <person name="Copeland A."/>
            <person name="Barry K.W."/>
            <person name="Cichocki N."/>
            <person name="Veneault-Fourrey C."/>
            <person name="LaButti K."/>
            <person name="Lindquist E.A."/>
            <person name="Lipzen A."/>
            <person name="Lundell T."/>
            <person name="Morin E."/>
            <person name="Murat C."/>
            <person name="Sun H."/>
            <person name="Tunlid A."/>
            <person name="Henrissat B."/>
            <person name="Grigoriev I.V."/>
            <person name="Hibbett D.S."/>
            <person name="Martin F."/>
            <person name="Nordberg H.P."/>
            <person name="Cantor M.N."/>
            <person name="Hua S.X."/>
        </authorList>
    </citation>
    <scope>NUCLEOTIDE SEQUENCE [LARGE SCALE GENOMIC DNA]</scope>
    <source>
        <strain evidence="1 2">LaAM-08-1</strain>
    </source>
</reference>
<name>A0A0C9X5M6_9AGAR</name>
<dbReference type="EMBL" id="KN838874">
    <property type="protein sequence ID" value="KIJ92936.1"/>
    <property type="molecule type" value="Genomic_DNA"/>
</dbReference>
<organism evidence="1 2">
    <name type="scientific">Laccaria amethystina LaAM-08-1</name>
    <dbReference type="NCBI Taxonomy" id="1095629"/>
    <lineage>
        <taxon>Eukaryota</taxon>
        <taxon>Fungi</taxon>
        <taxon>Dikarya</taxon>
        <taxon>Basidiomycota</taxon>
        <taxon>Agaricomycotina</taxon>
        <taxon>Agaricomycetes</taxon>
        <taxon>Agaricomycetidae</taxon>
        <taxon>Agaricales</taxon>
        <taxon>Agaricineae</taxon>
        <taxon>Hydnangiaceae</taxon>
        <taxon>Laccaria</taxon>
    </lineage>
</organism>
<dbReference type="InterPro" id="IPR027417">
    <property type="entry name" value="P-loop_NTPase"/>
</dbReference>
<dbReference type="HOGENOM" id="CLU_095759_3_0_1"/>
<keyword evidence="2" id="KW-1185">Reference proteome</keyword>
<accession>A0A0C9X5M6</accession>
<protein>
    <recommendedName>
        <fullName evidence="3">NB-ARC domain-containing protein</fullName>
    </recommendedName>
</protein>
<sequence>MSGINVFSGARNVVVSGAITVAETINYNVQLSNRITSGAAIPLMPNASTRFTGRTEILAKMNDHFSKGFDNEQHRRRKYFLLHGMGGIGKTQICLRFIEDMSGK</sequence>
<evidence type="ECO:0008006" key="3">
    <source>
        <dbReference type="Google" id="ProtNLM"/>
    </source>
</evidence>
<dbReference type="OrthoDB" id="3258722at2759"/>
<dbReference type="Gene3D" id="3.40.50.300">
    <property type="entry name" value="P-loop containing nucleotide triphosphate hydrolases"/>
    <property type="match status" value="1"/>
</dbReference>